<evidence type="ECO:0000313" key="2">
    <source>
        <dbReference type="EMBL" id="KIG14018.1"/>
    </source>
</evidence>
<accession>A0A0C1ZSG9</accession>
<evidence type="ECO:0000256" key="1">
    <source>
        <dbReference type="SAM" id="MobiDB-lite"/>
    </source>
</evidence>
<dbReference type="Proteomes" id="UP000031599">
    <property type="component" value="Unassembled WGS sequence"/>
</dbReference>
<protein>
    <submittedName>
        <fullName evidence="2">Uncharacterized protein</fullName>
    </submittedName>
</protein>
<sequence>MTSSDARESSHVHWLLLGSLSTAGGGGPSGRRFALDTDSFAEAFRAAQLSAKVDIGPALGSAGAHEVELRFEQLKQYSMKHVLASVPVLEPLRKLADDLGGPSSRRPSNEAAIAKVVELVGDGPLAAELRKAFAGAASEASAATESAPAPAPSNQQGNQSEGANEALVDELLEQHETKKVDTKRAVDSFIAAVRGKKPSTGGTPQPANRRARELVETAVFGAVSAILTDDAVTQPEALWRGLQLVVKQAPKRAAMLVEIVDVGPDGIEAALRECLDDEPMNRPDAFFCFDRIEDPARLAELASAAEDMHAPIVVGVGPAVFGVKEPEQVMQALRDAKPDAAAAMVEGWAELRADEVSRWLSVTTNDVVVASEGAGAARRTVLGSSVFAVAAMIAASYRHTGGFARITGKDGSLKSPGLHEVASGREAGSAIPTAAFFSIRAQGELADVGVIGLGSGRNTDMIALSNVPTVRGSKDAVPLPAQILTGRLVRFARWVCDQVPAGQTREEVVKLFKDAATVFLFPGLSGAEGGGAQLHAGVVDQDGDAGGTPAIRLVANVHPRLAGIPFEVGFDLPLGVALAD</sequence>
<dbReference type="RefSeq" id="WP_052554559.1">
    <property type="nucleotide sequence ID" value="NZ_JMCC02000082.1"/>
</dbReference>
<dbReference type="InterPro" id="IPR010269">
    <property type="entry name" value="T6SS_TssC-like"/>
</dbReference>
<dbReference type="EMBL" id="JMCC02000082">
    <property type="protein sequence ID" value="KIG14018.1"/>
    <property type="molecule type" value="Genomic_DNA"/>
</dbReference>
<proteinExistence type="predicted"/>
<reference evidence="2 3" key="1">
    <citation type="submission" date="2014-12" db="EMBL/GenBank/DDBJ databases">
        <title>Genome assembly of Enhygromyxa salina DSM 15201.</title>
        <authorList>
            <person name="Sharma G."/>
            <person name="Subramanian S."/>
        </authorList>
    </citation>
    <scope>NUCLEOTIDE SEQUENCE [LARGE SCALE GENOMIC DNA]</scope>
    <source>
        <strain evidence="2 3">DSM 15201</strain>
    </source>
</reference>
<name>A0A0C1ZSG9_9BACT</name>
<feature type="region of interest" description="Disordered" evidence="1">
    <location>
        <begin position="141"/>
        <end position="162"/>
    </location>
</feature>
<dbReference type="PANTHER" id="PTHR35565:SF1">
    <property type="entry name" value="TYPE VI SECRETION SYSTEM CONTRACTILE SHEATH LARGE SUBUNIT"/>
    <property type="match status" value="1"/>
</dbReference>
<dbReference type="PANTHER" id="PTHR35565">
    <property type="entry name" value="CYTOPLASMIC PROTEIN-RELATED"/>
    <property type="match status" value="1"/>
</dbReference>
<organism evidence="2 3">
    <name type="scientific">Enhygromyxa salina</name>
    <dbReference type="NCBI Taxonomy" id="215803"/>
    <lineage>
        <taxon>Bacteria</taxon>
        <taxon>Pseudomonadati</taxon>
        <taxon>Myxococcota</taxon>
        <taxon>Polyangia</taxon>
        <taxon>Nannocystales</taxon>
        <taxon>Nannocystaceae</taxon>
        <taxon>Enhygromyxa</taxon>
    </lineage>
</organism>
<dbReference type="AlphaFoldDB" id="A0A0C1ZSG9"/>
<evidence type="ECO:0000313" key="3">
    <source>
        <dbReference type="Proteomes" id="UP000031599"/>
    </source>
</evidence>
<comment type="caution">
    <text evidence="2">The sequence shown here is derived from an EMBL/GenBank/DDBJ whole genome shotgun (WGS) entry which is preliminary data.</text>
</comment>
<gene>
    <name evidence="2" type="ORF">DB30_07355</name>
</gene>